<reference evidence="12" key="1">
    <citation type="submission" date="2022-04" db="EMBL/GenBank/DDBJ databases">
        <authorList>
            <person name="Xu L."/>
            <person name="Lv Z."/>
        </authorList>
    </citation>
    <scope>NUCLEOTIDE SEQUENCE</scope>
    <source>
        <strain evidence="12">LV_2022a</strain>
    </source>
</reference>
<dbReference type="GO" id="GO:0015012">
    <property type="term" value="P:heparan sulfate proteoglycan biosynthetic process"/>
    <property type="evidence" value="ECO:0007669"/>
    <property type="project" value="UniProtKB-ARBA"/>
</dbReference>
<evidence type="ECO:0000313" key="12">
    <source>
        <dbReference type="EMBL" id="KAK4469935.1"/>
    </source>
</evidence>
<dbReference type="PANTHER" id="PTHR48261">
    <property type="entry name" value="ACETYLGLUCOSAMINYLTRANSFERASE"/>
    <property type="match status" value="1"/>
</dbReference>
<feature type="transmembrane region" description="Helical" evidence="9">
    <location>
        <begin position="6"/>
        <end position="27"/>
    </location>
</feature>
<keyword evidence="6 9" id="KW-1133">Transmembrane helix</keyword>
<evidence type="ECO:0000259" key="10">
    <source>
        <dbReference type="Pfam" id="PF03016"/>
    </source>
</evidence>
<dbReference type="Proteomes" id="UP001292079">
    <property type="component" value="Unassembled WGS sequence"/>
</dbReference>
<dbReference type="GO" id="GO:0016757">
    <property type="term" value="F:glycosyltransferase activity"/>
    <property type="evidence" value="ECO:0007669"/>
    <property type="project" value="InterPro"/>
</dbReference>
<protein>
    <recommendedName>
        <fullName evidence="14">Exostosin-2</fullName>
    </recommendedName>
</protein>
<evidence type="ECO:0000256" key="5">
    <source>
        <dbReference type="ARBA" id="ARBA00022824"/>
    </source>
</evidence>
<keyword evidence="3" id="KW-0808">Transferase</keyword>
<dbReference type="Pfam" id="PF03016">
    <property type="entry name" value="Exostosin_GT47"/>
    <property type="match status" value="1"/>
</dbReference>
<comment type="caution">
    <text evidence="12">The sequence shown here is derived from an EMBL/GenBank/DDBJ whole genome shotgun (WGS) entry which is preliminary data.</text>
</comment>
<reference evidence="12" key="2">
    <citation type="journal article" date="2023" name="Infect Dis Poverty">
        <title>Chromosome-scale genome of the human blood fluke Schistosoma mekongi and its implications for public health.</title>
        <authorList>
            <person name="Zhou M."/>
            <person name="Xu L."/>
            <person name="Xu D."/>
            <person name="Chen W."/>
            <person name="Khan J."/>
            <person name="Hu Y."/>
            <person name="Huang H."/>
            <person name="Wei H."/>
            <person name="Zhang Y."/>
            <person name="Chusongsang P."/>
            <person name="Tanasarnprasert K."/>
            <person name="Hu X."/>
            <person name="Limpanont Y."/>
            <person name="Lv Z."/>
        </authorList>
    </citation>
    <scope>NUCLEOTIDE SEQUENCE</scope>
    <source>
        <strain evidence="12">LV_2022a</strain>
    </source>
</reference>
<feature type="domain" description="Glycosyl transferase 64" evidence="11">
    <location>
        <begin position="446"/>
        <end position="674"/>
    </location>
</feature>
<evidence type="ECO:0000256" key="8">
    <source>
        <dbReference type="ARBA" id="ARBA00023157"/>
    </source>
</evidence>
<dbReference type="PANTHER" id="PTHR48261:SF2">
    <property type="entry name" value="ACETYLGLUCOSAMINYLTRANSFERASE"/>
    <property type="match status" value="1"/>
</dbReference>
<evidence type="ECO:0000259" key="11">
    <source>
        <dbReference type="Pfam" id="PF09258"/>
    </source>
</evidence>
<comment type="subcellular location">
    <subcellularLocation>
        <location evidence="1">Endoplasmic reticulum membrane</location>
        <topology evidence="1">Single-pass type II membrane protein</topology>
    </subcellularLocation>
</comment>
<keyword evidence="7 9" id="KW-0472">Membrane</keyword>
<evidence type="ECO:0000256" key="2">
    <source>
        <dbReference type="ARBA" id="ARBA00010271"/>
    </source>
</evidence>
<keyword evidence="8" id="KW-1015">Disulfide bond</keyword>
<evidence type="ECO:0000256" key="6">
    <source>
        <dbReference type="ARBA" id="ARBA00022989"/>
    </source>
</evidence>
<sequence length="689" mass="80182">MLTNFYGWYYLKYVLIGLIIFLIITFYHNSFTSLHNMTILSNEQLMSEYIHQSYYYKLPSYINKQCTYSTCFNISNCIHEVVDKSLHTIRIYTYPLKDGNSSTFANLSQQFISLYNAILSSKYYVNRIEEACIIVPIVDLLYPYPDDNQIIDLSMRYLNHLPSWNEGKNHLLINFLFNEKLQYSASAIIASASHTSDTFRPKFDIVLPAFNPLTVAVDHSIHERRAIFLTVFQSTDQNLINQVHYLLLDSPRTLDSNLSSTIIVLDYSILSNVTYMERYALVSESQYRQSVKKWINYSESLCSSEFCLIIDADNLNRFNLYDSLACGCIPVIVNDDIILPFSEVLDWYKIVIRIPRVKLQKIPSILSTYSLNEKLLLRQQIMFIYQRYFSSIEKILLTTLDILNDRVFPQYSRSYAEWNYPDYSKVGFPISPALFYPAKAFPHVGFTALIRAHNHFTLLCILLKSIQSVVSLRQIVVVWTNKIYPVPESALWPSLTVPLHIVRSAYGSVNGRYFPYRQIKTEAIFSIEEDVCLPSVESIERAFELWCQNPERLVTLSDQSIWHFYDGNQSFSASFSSVFFHKHYLHLYTDLLANPIKAFIDELEACEDIFLYWLIIQTSYGQSVLSSSSSIMDHDKYYHSSNQYNVTNECNAMPKHCSRHVNRLKSFVKQFDRSNYYPMKIAFITAGAL</sequence>
<evidence type="ECO:0008006" key="14">
    <source>
        <dbReference type="Google" id="ProtNLM"/>
    </source>
</evidence>
<organism evidence="12 13">
    <name type="scientific">Schistosoma mekongi</name>
    <name type="common">Parasitic worm</name>
    <dbReference type="NCBI Taxonomy" id="38744"/>
    <lineage>
        <taxon>Eukaryota</taxon>
        <taxon>Metazoa</taxon>
        <taxon>Spiralia</taxon>
        <taxon>Lophotrochozoa</taxon>
        <taxon>Platyhelminthes</taxon>
        <taxon>Trematoda</taxon>
        <taxon>Digenea</taxon>
        <taxon>Strigeidida</taxon>
        <taxon>Schistosomatoidea</taxon>
        <taxon>Schistosomatidae</taxon>
        <taxon>Schistosoma</taxon>
    </lineage>
</organism>
<dbReference type="Gene3D" id="3.90.550.10">
    <property type="entry name" value="Spore Coat Polysaccharide Biosynthesis Protein SpsA, Chain A"/>
    <property type="match status" value="1"/>
</dbReference>
<gene>
    <name evidence="12" type="ORF">MN116_007436</name>
</gene>
<dbReference type="EMBL" id="JALJAT010000005">
    <property type="protein sequence ID" value="KAK4469935.1"/>
    <property type="molecule type" value="Genomic_DNA"/>
</dbReference>
<feature type="domain" description="Exostosin GT47" evidence="10">
    <location>
        <begin position="85"/>
        <end position="367"/>
    </location>
</feature>
<evidence type="ECO:0000256" key="9">
    <source>
        <dbReference type="SAM" id="Phobius"/>
    </source>
</evidence>
<evidence type="ECO:0000256" key="1">
    <source>
        <dbReference type="ARBA" id="ARBA00004648"/>
    </source>
</evidence>
<comment type="similarity">
    <text evidence="2">Belongs to the glycosyltransferase 47 family.</text>
</comment>
<keyword evidence="4 9" id="KW-0812">Transmembrane</keyword>
<evidence type="ECO:0000256" key="7">
    <source>
        <dbReference type="ARBA" id="ARBA00023136"/>
    </source>
</evidence>
<dbReference type="InterPro" id="IPR004263">
    <property type="entry name" value="Exostosin"/>
</dbReference>
<keyword evidence="5" id="KW-0256">Endoplasmic reticulum</keyword>
<dbReference type="InterPro" id="IPR040911">
    <property type="entry name" value="Exostosin_GT47"/>
</dbReference>
<dbReference type="SUPFAM" id="SSF53448">
    <property type="entry name" value="Nucleotide-diphospho-sugar transferases"/>
    <property type="match status" value="1"/>
</dbReference>
<evidence type="ECO:0000256" key="3">
    <source>
        <dbReference type="ARBA" id="ARBA00022679"/>
    </source>
</evidence>
<dbReference type="InterPro" id="IPR015338">
    <property type="entry name" value="GT64_dom"/>
</dbReference>
<dbReference type="InterPro" id="IPR029044">
    <property type="entry name" value="Nucleotide-diphossugar_trans"/>
</dbReference>
<keyword evidence="13" id="KW-1185">Reference proteome</keyword>
<name>A0AAE1ZA04_SCHME</name>
<dbReference type="AlphaFoldDB" id="A0AAE1ZA04"/>
<evidence type="ECO:0000256" key="4">
    <source>
        <dbReference type="ARBA" id="ARBA00022692"/>
    </source>
</evidence>
<dbReference type="GO" id="GO:0005789">
    <property type="term" value="C:endoplasmic reticulum membrane"/>
    <property type="evidence" value="ECO:0007669"/>
    <property type="project" value="UniProtKB-SubCell"/>
</dbReference>
<proteinExistence type="inferred from homology"/>
<evidence type="ECO:0000313" key="13">
    <source>
        <dbReference type="Proteomes" id="UP001292079"/>
    </source>
</evidence>
<dbReference type="Pfam" id="PF09258">
    <property type="entry name" value="Glyco_transf_64"/>
    <property type="match status" value="1"/>
</dbReference>
<accession>A0AAE1ZA04</accession>